<dbReference type="AlphaFoldDB" id="C1MSN2"/>
<protein>
    <submittedName>
        <fullName evidence="1">Predicted protein</fullName>
    </submittedName>
</protein>
<dbReference type="PANTHER" id="PTHR19288:SF25">
    <property type="entry name" value="PHOSPHATIDYLGLYCEROPHOSPHATASE GEP4, MITOCHONDRIAL"/>
    <property type="match status" value="1"/>
</dbReference>
<dbReference type="Gene3D" id="3.40.50.1000">
    <property type="entry name" value="HAD superfamily/HAD-like"/>
    <property type="match status" value="1"/>
</dbReference>
<name>C1MSN2_MICPC</name>
<dbReference type="InterPro" id="IPR023214">
    <property type="entry name" value="HAD_sf"/>
</dbReference>
<dbReference type="OrthoDB" id="198652at2759"/>
<gene>
    <name evidence="1" type="ORF">MICPUCDRAFT_17472</name>
</gene>
<dbReference type="NCBIfam" id="TIGR01668">
    <property type="entry name" value="YqeG_hyp_ppase"/>
    <property type="match status" value="1"/>
</dbReference>
<organism evidence="2">
    <name type="scientific">Micromonas pusilla (strain CCMP1545)</name>
    <name type="common">Picoplanktonic green alga</name>
    <dbReference type="NCBI Taxonomy" id="564608"/>
    <lineage>
        <taxon>Eukaryota</taxon>
        <taxon>Viridiplantae</taxon>
        <taxon>Chlorophyta</taxon>
        <taxon>Mamiellophyceae</taxon>
        <taxon>Mamiellales</taxon>
        <taxon>Mamiellaceae</taxon>
        <taxon>Micromonas</taxon>
    </lineage>
</organism>
<keyword evidence="2" id="KW-1185">Reference proteome</keyword>
<dbReference type="SUPFAM" id="SSF56784">
    <property type="entry name" value="HAD-like"/>
    <property type="match status" value="1"/>
</dbReference>
<dbReference type="Proteomes" id="UP000001876">
    <property type="component" value="Unassembled WGS sequence"/>
</dbReference>
<dbReference type="InterPro" id="IPR010021">
    <property type="entry name" value="PGPP1/Gep4"/>
</dbReference>
<reference evidence="1 2" key="1">
    <citation type="journal article" date="2009" name="Science">
        <title>Green evolution and dynamic adaptations revealed by genomes of the marine picoeukaryotes Micromonas.</title>
        <authorList>
            <person name="Worden A.Z."/>
            <person name="Lee J.H."/>
            <person name="Mock T."/>
            <person name="Rouze P."/>
            <person name="Simmons M.P."/>
            <person name="Aerts A.L."/>
            <person name="Allen A.E."/>
            <person name="Cuvelier M.L."/>
            <person name="Derelle E."/>
            <person name="Everett M.V."/>
            <person name="Foulon E."/>
            <person name="Grimwood J."/>
            <person name="Gundlach H."/>
            <person name="Henrissat B."/>
            <person name="Napoli C."/>
            <person name="McDonald S.M."/>
            <person name="Parker M.S."/>
            <person name="Rombauts S."/>
            <person name="Salamov A."/>
            <person name="Von Dassow P."/>
            <person name="Badger J.H."/>
            <person name="Coutinho P.M."/>
            <person name="Demir E."/>
            <person name="Dubchak I."/>
            <person name="Gentemann C."/>
            <person name="Eikrem W."/>
            <person name="Gready J.E."/>
            <person name="John U."/>
            <person name="Lanier W."/>
            <person name="Lindquist E.A."/>
            <person name="Lucas S."/>
            <person name="Mayer K.F."/>
            <person name="Moreau H."/>
            <person name="Not F."/>
            <person name="Otillar R."/>
            <person name="Panaud O."/>
            <person name="Pangilinan J."/>
            <person name="Paulsen I."/>
            <person name="Piegu B."/>
            <person name="Poliakov A."/>
            <person name="Robbens S."/>
            <person name="Schmutz J."/>
            <person name="Toulza E."/>
            <person name="Wyss T."/>
            <person name="Zelensky A."/>
            <person name="Zhou K."/>
            <person name="Armbrust E.V."/>
            <person name="Bhattacharya D."/>
            <person name="Goodenough U.W."/>
            <person name="Van de Peer Y."/>
            <person name="Grigoriev I.V."/>
        </authorList>
    </citation>
    <scope>NUCLEOTIDE SEQUENCE [LARGE SCALE GENOMIC DNA]</scope>
    <source>
        <strain evidence="1 2">CCMP1545</strain>
    </source>
</reference>
<dbReference type="OMA" id="CDANEMI"/>
<dbReference type="RefSeq" id="XP_003058705.1">
    <property type="nucleotide sequence ID" value="XM_003058659.1"/>
</dbReference>
<dbReference type="KEGG" id="mpp:MICPUCDRAFT_17472"/>
<dbReference type="GeneID" id="9683803"/>
<evidence type="ECO:0000313" key="2">
    <source>
        <dbReference type="Proteomes" id="UP000001876"/>
    </source>
</evidence>
<dbReference type="NCBIfam" id="TIGR01662">
    <property type="entry name" value="HAD-SF-IIIA"/>
    <property type="match status" value="1"/>
</dbReference>
<evidence type="ECO:0000313" key="1">
    <source>
        <dbReference type="EMBL" id="EEH57160.1"/>
    </source>
</evidence>
<accession>C1MSN2</accession>
<dbReference type="STRING" id="564608.C1MSN2"/>
<dbReference type="GO" id="GO:0005737">
    <property type="term" value="C:cytoplasm"/>
    <property type="evidence" value="ECO:0007669"/>
    <property type="project" value="TreeGrafter"/>
</dbReference>
<dbReference type="InterPro" id="IPR027706">
    <property type="entry name" value="PGP_Pase"/>
</dbReference>
<dbReference type="InterPro" id="IPR036412">
    <property type="entry name" value="HAD-like_sf"/>
</dbReference>
<dbReference type="Pfam" id="PF09419">
    <property type="entry name" value="PGP_phosphatase"/>
    <property type="match status" value="1"/>
</dbReference>
<proteinExistence type="predicted"/>
<dbReference type="PANTHER" id="PTHR19288">
    <property type="entry name" value="4-NITROPHENYLPHOSPHATASE-RELATED"/>
    <property type="match status" value="1"/>
</dbReference>
<dbReference type="eggNOG" id="KOG2961">
    <property type="taxonomic scope" value="Eukaryota"/>
</dbReference>
<sequence length="176" mass="19515">MALGAKRDLAMPHLEVPDVRWIDWDALHAAGFRAIVFDKDNTLTIPYERRIHPPLASALRECKRAFGAANVAVLSNSAGLTQARSDSHWSPYDRVRDALGVGFLRHSSKKPGGSCDALVRRFACEPSQMVMIGDRYMTDVVYGNRHGMLTIRCAPFTDAVRDCSPYDPVRDVNAVS</sequence>
<dbReference type="InterPro" id="IPR006549">
    <property type="entry name" value="HAD-SF_hydro_IIIA"/>
</dbReference>
<dbReference type="EMBL" id="GG663739">
    <property type="protein sequence ID" value="EEH57160.1"/>
    <property type="molecule type" value="Genomic_DNA"/>
</dbReference>
<dbReference type="GO" id="GO:0008962">
    <property type="term" value="F:phosphatidylglycerophosphatase activity"/>
    <property type="evidence" value="ECO:0007669"/>
    <property type="project" value="InterPro"/>
</dbReference>